<keyword evidence="6" id="KW-0560">Oxidoreductase</keyword>
<dbReference type="GO" id="GO:0005506">
    <property type="term" value="F:iron ion binding"/>
    <property type="evidence" value="ECO:0007669"/>
    <property type="project" value="InterPro"/>
</dbReference>
<evidence type="ECO:0000256" key="2">
    <source>
        <dbReference type="ARBA" id="ARBA00010617"/>
    </source>
</evidence>
<dbReference type="PRINTS" id="PR00465">
    <property type="entry name" value="EP450IV"/>
</dbReference>
<comment type="cofactor">
    <cofactor evidence="1 7">
        <name>heme</name>
        <dbReference type="ChEBI" id="CHEBI:30413"/>
    </cofactor>
</comment>
<dbReference type="InterPro" id="IPR002403">
    <property type="entry name" value="Cyt_P450_E_grp-IV"/>
</dbReference>
<dbReference type="GO" id="GO:0020037">
    <property type="term" value="F:heme binding"/>
    <property type="evidence" value="ECO:0007669"/>
    <property type="project" value="InterPro"/>
</dbReference>
<keyword evidence="4 7" id="KW-0479">Metal-binding</keyword>
<evidence type="ECO:0000256" key="4">
    <source>
        <dbReference type="ARBA" id="ARBA00022723"/>
    </source>
</evidence>
<organism evidence="8 9">
    <name type="scientific">Immersiella caudata</name>
    <dbReference type="NCBI Taxonomy" id="314043"/>
    <lineage>
        <taxon>Eukaryota</taxon>
        <taxon>Fungi</taxon>
        <taxon>Dikarya</taxon>
        <taxon>Ascomycota</taxon>
        <taxon>Pezizomycotina</taxon>
        <taxon>Sordariomycetes</taxon>
        <taxon>Sordariomycetidae</taxon>
        <taxon>Sordariales</taxon>
        <taxon>Lasiosphaeriaceae</taxon>
        <taxon>Immersiella</taxon>
    </lineage>
</organism>
<proteinExistence type="inferred from homology"/>
<dbReference type="EMBL" id="JAULSU010000004">
    <property type="protein sequence ID" value="KAK0620784.1"/>
    <property type="molecule type" value="Genomic_DNA"/>
</dbReference>
<evidence type="ECO:0000256" key="3">
    <source>
        <dbReference type="ARBA" id="ARBA00022617"/>
    </source>
</evidence>
<dbReference type="SUPFAM" id="SSF48264">
    <property type="entry name" value="Cytochrome P450"/>
    <property type="match status" value="1"/>
</dbReference>
<evidence type="ECO:0000313" key="9">
    <source>
        <dbReference type="Proteomes" id="UP001175000"/>
    </source>
</evidence>
<dbReference type="Gene3D" id="1.10.630.10">
    <property type="entry name" value="Cytochrome P450"/>
    <property type="match status" value="1"/>
</dbReference>
<dbReference type="GO" id="GO:0016705">
    <property type="term" value="F:oxidoreductase activity, acting on paired donors, with incorporation or reduction of molecular oxygen"/>
    <property type="evidence" value="ECO:0007669"/>
    <property type="project" value="InterPro"/>
</dbReference>
<keyword evidence="9" id="KW-1185">Reference proteome</keyword>
<keyword evidence="5 7" id="KW-0408">Iron</keyword>
<name>A0AA39WSI4_9PEZI</name>
<evidence type="ECO:0000256" key="7">
    <source>
        <dbReference type="PIRSR" id="PIRSR602403-1"/>
    </source>
</evidence>
<dbReference type="InterPro" id="IPR050529">
    <property type="entry name" value="CYP450_sterol_14alpha_dmase"/>
</dbReference>
<sequence>MDLPETTPTLLLSLTLLPILLTTLYTLTRPPPAIPSLPSRIPRLSITLLYMTDMRSFLSLAATALRSKNIVSFYLGPLKAYLVSSPSYIQSMFRTSANVSSDIFFLMVQTHIWNATPQDLEKFGGDKSGRQKIPLPGSEGGKRYWNGMHETVHRYLARADETNVLGNQYQRFFGERLEKFPLGEEAEVKVYEFLLRDMATAAITTINGRRILDVNPGLLGMLWEFDEIASSLVWGLPKFLNRKGWKARDRLLAATRGYLEGAMGELDGVRERDEDWDEVFGSRYAREFVAWLREEGFALQTMAGALTNLTVFGSNANSIPVTGWCVMEVAKDRRLLEAIREEVETAYEADAKTGKRVINAQTLVSLPLLQAVYIEGLRLHVSMNVTRQVIGPMEMGGVSLEKGSVLQASTEIMHYDEKIWGMEGHPASEFRPERHIQYVDEVGADGKKKRVRKFVMAGGPTDFFPYGGGVSICPGRFFAKQEIMLTVALLVSRFDIDFVGWVNKDGSPSDRPAENDVRWSGGASVPPDRDMKVTFKRLW</sequence>
<evidence type="ECO:0000313" key="8">
    <source>
        <dbReference type="EMBL" id="KAK0620784.1"/>
    </source>
</evidence>
<dbReference type="Pfam" id="PF00067">
    <property type="entry name" value="p450"/>
    <property type="match status" value="1"/>
</dbReference>
<dbReference type="InterPro" id="IPR036396">
    <property type="entry name" value="Cyt_P450_sf"/>
</dbReference>
<dbReference type="AlphaFoldDB" id="A0AA39WSI4"/>
<comment type="caution">
    <text evidence="8">The sequence shown here is derived from an EMBL/GenBank/DDBJ whole genome shotgun (WGS) entry which is preliminary data.</text>
</comment>
<keyword evidence="6" id="KW-0503">Monooxygenase</keyword>
<dbReference type="PANTHER" id="PTHR24304:SF2">
    <property type="entry name" value="24-HYDROXYCHOLESTEROL 7-ALPHA-HYDROXYLASE"/>
    <property type="match status" value="1"/>
</dbReference>
<dbReference type="CDD" id="cd11040">
    <property type="entry name" value="CYP7_CYP8-like"/>
    <property type="match status" value="1"/>
</dbReference>
<protein>
    <submittedName>
        <fullName evidence="8">Cytochrome P450</fullName>
    </submittedName>
</protein>
<evidence type="ECO:0000256" key="5">
    <source>
        <dbReference type="ARBA" id="ARBA00023004"/>
    </source>
</evidence>
<dbReference type="GO" id="GO:0008395">
    <property type="term" value="F:steroid hydroxylase activity"/>
    <property type="evidence" value="ECO:0007669"/>
    <property type="project" value="TreeGrafter"/>
</dbReference>
<gene>
    <name evidence="8" type="ORF">B0T14DRAFT_237287</name>
</gene>
<dbReference type="PANTHER" id="PTHR24304">
    <property type="entry name" value="CYTOCHROME P450 FAMILY 7"/>
    <property type="match status" value="1"/>
</dbReference>
<comment type="similarity">
    <text evidence="2">Belongs to the cytochrome P450 family.</text>
</comment>
<evidence type="ECO:0000256" key="6">
    <source>
        <dbReference type="ARBA" id="ARBA00023033"/>
    </source>
</evidence>
<dbReference type="InterPro" id="IPR001128">
    <property type="entry name" value="Cyt_P450"/>
</dbReference>
<accession>A0AA39WSI4</accession>
<feature type="binding site" description="axial binding residue" evidence="7">
    <location>
        <position position="473"/>
    </location>
    <ligand>
        <name>heme</name>
        <dbReference type="ChEBI" id="CHEBI:30413"/>
    </ligand>
    <ligandPart>
        <name>Fe</name>
        <dbReference type="ChEBI" id="CHEBI:18248"/>
    </ligandPart>
</feature>
<dbReference type="Proteomes" id="UP001175000">
    <property type="component" value="Unassembled WGS sequence"/>
</dbReference>
<evidence type="ECO:0000256" key="1">
    <source>
        <dbReference type="ARBA" id="ARBA00001971"/>
    </source>
</evidence>
<keyword evidence="3 7" id="KW-0349">Heme</keyword>
<reference evidence="8" key="1">
    <citation type="submission" date="2023-06" db="EMBL/GenBank/DDBJ databases">
        <title>Genome-scale phylogeny and comparative genomics of the fungal order Sordariales.</title>
        <authorList>
            <consortium name="Lawrence Berkeley National Laboratory"/>
            <person name="Hensen N."/>
            <person name="Bonometti L."/>
            <person name="Westerberg I."/>
            <person name="Brannstrom I.O."/>
            <person name="Guillou S."/>
            <person name="Cros-Aarteil S."/>
            <person name="Calhoun S."/>
            <person name="Haridas S."/>
            <person name="Kuo A."/>
            <person name="Mondo S."/>
            <person name="Pangilinan J."/>
            <person name="Riley R."/>
            <person name="Labutti K."/>
            <person name="Andreopoulos B."/>
            <person name="Lipzen A."/>
            <person name="Chen C."/>
            <person name="Yanf M."/>
            <person name="Daum C."/>
            <person name="Ng V."/>
            <person name="Clum A."/>
            <person name="Steindorff A."/>
            <person name="Ohm R."/>
            <person name="Martin F."/>
            <person name="Silar P."/>
            <person name="Natvig D."/>
            <person name="Lalanne C."/>
            <person name="Gautier V."/>
            <person name="Ament-Velasquez S.L."/>
            <person name="Kruys A."/>
            <person name="Hutchinson M.I."/>
            <person name="Powell A.J."/>
            <person name="Barry K."/>
            <person name="Miller A.N."/>
            <person name="Grigoriev I.V."/>
            <person name="Debuchy R."/>
            <person name="Gladieux P."/>
            <person name="Thoren M.H."/>
            <person name="Johannesson H."/>
        </authorList>
    </citation>
    <scope>NUCLEOTIDE SEQUENCE</scope>
    <source>
        <strain evidence="8">CBS 606.72</strain>
    </source>
</reference>